<keyword evidence="1" id="KW-0472">Membrane</keyword>
<keyword evidence="1" id="KW-0812">Transmembrane</keyword>
<sequence>MLQNSVYFQNIFTNIISMFLHTLPYFTTNFVSRHFHGRYGLINVFCTVKIRNTDEVRFLRYGFPSEPCTWSFRISCYLDAEVVRKAKLCFKYGVGYRYIGIHIYYKRLGGFKENDLGCVYQLH</sequence>
<accession>A0A8D9BQM2</accession>
<protein>
    <submittedName>
        <fullName evidence="2">Uncharacterized protein</fullName>
    </submittedName>
</protein>
<reference evidence="2" key="1">
    <citation type="submission" date="2021-05" db="EMBL/GenBank/DDBJ databases">
        <authorList>
            <person name="Alioto T."/>
            <person name="Alioto T."/>
            <person name="Gomez Garrido J."/>
        </authorList>
    </citation>
    <scope>NUCLEOTIDE SEQUENCE</scope>
</reference>
<proteinExistence type="predicted"/>
<organism evidence="2">
    <name type="scientific">Cacopsylla melanoneura</name>
    <dbReference type="NCBI Taxonomy" id="428564"/>
    <lineage>
        <taxon>Eukaryota</taxon>
        <taxon>Metazoa</taxon>
        <taxon>Ecdysozoa</taxon>
        <taxon>Arthropoda</taxon>
        <taxon>Hexapoda</taxon>
        <taxon>Insecta</taxon>
        <taxon>Pterygota</taxon>
        <taxon>Neoptera</taxon>
        <taxon>Paraneoptera</taxon>
        <taxon>Hemiptera</taxon>
        <taxon>Sternorrhyncha</taxon>
        <taxon>Psylloidea</taxon>
        <taxon>Psyllidae</taxon>
        <taxon>Psyllinae</taxon>
        <taxon>Cacopsylla</taxon>
    </lineage>
</organism>
<evidence type="ECO:0000313" key="2">
    <source>
        <dbReference type="EMBL" id="CAG6789799.1"/>
    </source>
</evidence>
<dbReference type="EMBL" id="HBUF01666863">
    <property type="protein sequence ID" value="CAG6789799.1"/>
    <property type="molecule type" value="Transcribed_RNA"/>
</dbReference>
<name>A0A8D9BQM2_9HEMI</name>
<evidence type="ECO:0000256" key="1">
    <source>
        <dbReference type="SAM" id="Phobius"/>
    </source>
</evidence>
<dbReference type="AlphaFoldDB" id="A0A8D9BQM2"/>
<feature type="transmembrane region" description="Helical" evidence="1">
    <location>
        <begin position="6"/>
        <end position="26"/>
    </location>
</feature>
<keyword evidence="1" id="KW-1133">Transmembrane helix</keyword>